<comment type="caution">
    <text evidence="1">The sequence shown here is derived from an EMBL/GenBank/DDBJ whole genome shotgun (WGS) entry which is preliminary data.</text>
</comment>
<evidence type="ECO:0000313" key="1">
    <source>
        <dbReference type="EMBL" id="KAG2936546.1"/>
    </source>
</evidence>
<dbReference type="AlphaFoldDB" id="A0A8T1D7U0"/>
<organism evidence="1 2">
    <name type="scientific">Phytophthora cactorum</name>
    <dbReference type="NCBI Taxonomy" id="29920"/>
    <lineage>
        <taxon>Eukaryota</taxon>
        <taxon>Sar</taxon>
        <taxon>Stramenopiles</taxon>
        <taxon>Oomycota</taxon>
        <taxon>Peronosporomycetes</taxon>
        <taxon>Peronosporales</taxon>
        <taxon>Peronosporaceae</taxon>
        <taxon>Phytophthora</taxon>
    </lineage>
</organism>
<sequence>MPLKRGFATFCDPGLRVQIGLFRRLHVAAIDAKLENPVYLRLAEAAID</sequence>
<proteinExistence type="predicted"/>
<reference evidence="1" key="1">
    <citation type="submission" date="2018-10" db="EMBL/GenBank/DDBJ databases">
        <title>Effector identification in a new, highly contiguous assembly of the strawberry crown rot pathogen Phytophthora cactorum.</title>
        <authorList>
            <person name="Armitage A.D."/>
            <person name="Nellist C.F."/>
            <person name="Bates H."/>
            <person name="Vickerstaff R.J."/>
            <person name="Harrison R.J."/>
        </authorList>
    </citation>
    <scope>NUCLEOTIDE SEQUENCE</scope>
    <source>
        <strain evidence="1">4040</strain>
    </source>
</reference>
<name>A0A8T1D7U0_9STRA</name>
<gene>
    <name evidence="1" type="ORF">PC117_g12026</name>
</gene>
<dbReference type="Proteomes" id="UP000736787">
    <property type="component" value="Unassembled WGS sequence"/>
</dbReference>
<accession>A0A8T1D7U0</accession>
<protein>
    <submittedName>
        <fullName evidence="1">Uncharacterized protein</fullName>
    </submittedName>
</protein>
<evidence type="ECO:0000313" key="2">
    <source>
        <dbReference type="Proteomes" id="UP000736787"/>
    </source>
</evidence>
<dbReference type="EMBL" id="RCMK01000323">
    <property type="protein sequence ID" value="KAG2936546.1"/>
    <property type="molecule type" value="Genomic_DNA"/>
</dbReference>